<accession>A0A9N9AEC3</accession>
<feature type="transmembrane region" description="Helical" evidence="1">
    <location>
        <begin position="47"/>
        <end position="65"/>
    </location>
</feature>
<dbReference type="Proteomes" id="UP000789706">
    <property type="component" value="Unassembled WGS sequence"/>
</dbReference>
<comment type="caution">
    <text evidence="2">The sequence shown here is derived from an EMBL/GenBank/DDBJ whole genome shotgun (WGS) entry which is preliminary data.</text>
</comment>
<proteinExistence type="predicted"/>
<keyword evidence="1" id="KW-0812">Transmembrane</keyword>
<protein>
    <submittedName>
        <fullName evidence="2">11427_t:CDS:1</fullName>
    </submittedName>
</protein>
<evidence type="ECO:0000313" key="2">
    <source>
        <dbReference type="EMBL" id="CAG8525627.1"/>
    </source>
</evidence>
<sequence>YVKGGGGGCGCGEGSSYTSNRIYSSGSGWVFWYYYTDGWRRRENYCIVTLSTTGFLIILILYCNISTKKKSNQIKSKEVKTIIVKLSPEITLAAVIAWNRSLNEYRLETPPAYDNVSLAPVPPHLFD</sequence>
<keyword evidence="1" id="KW-1133">Transmembrane helix</keyword>
<keyword evidence="3" id="KW-1185">Reference proteome</keyword>
<evidence type="ECO:0000256" key="1">
    <source>
        <dbReference type="SAM" id="Phobius"/>
    </source>
</evidence>
<evidence type="ECO:0000313" key="3">
    <source>
        <dbReference type="Proteomes" id="UP000789706"/>
    </source>
</evidence>
<reference evidence="2" key="1">
    <citation type="submission" date="2021-06" db="EMBL/GenBank/DDBJ databases">
        <authorList>
            <person name="Kallberg Y."/>
            <person name="Tangrot J."/>
            <person name="Rosling A."/>
        </authorList>
    </citation>
    <scope>NUCLEOTIDE SEQUENCE</scope>
    <source>
        <strain evidence="2">AZ414A</strain>
    </source>
</reference>
<feature type="non-terminal residue" evidence="2">
    <location>
        <position position="127"/>
    </location>
</feature>
<gene>
    <name evidence="2" type="ORF">DEBURN_LOCUS5885</name>
</gene>
<keyword evidence="1" id="KW-0472">Membrane</keyword>
<dbReference type="AlphaFoldDB" id="A0A9N9AEC3"/>
<name>A0A9N9AEC3_9GLOM</name>
<organism evidence="2 3">
    <name type="scientific">Diversispora eburnea</name>
    <dbReference type="NCBI Taxonomy" id="1213867"/>
    <lineage>
        <taxon>Eukaryota</taxon>
        <taxon>Fungi</taxon>
        <taxon>Fungi incertae sedis</taxon>
        <taxon>Mucoromycota</taxon>
        <taxon>Glomeromycotina</taxon>
        <taxon>Glomeromycetes</taxon>
        <taxon>Diversisporales</taxon>
        <taxon>Diversisporaceae</taxon>
        <taxon>Diversispora</taxon>
    </lineage>
</organism>
<dbReference type="EMBL" id="CAJVPK010000553">
    <property type="protein sequence ID" value="CAG8525627.1"/>
    <property type="molecule type" value="Genomic_DNA"/>
</dbReference>